<dbReference type="EMBL" id="CP017839">
    <property type="protein sequence ID" value="APB00578.1"/>
    <property type="molecule type" value="Genomic_DNA"/>
</dbReference>
<reference evidence="15 16" key="1">
    <citation type="submission" date="2016-10" db="EMBL/GenBank/DDBJ databases">
        <title>Genome sequence of Nocardia seriolae strain EM150506, isolated from Anguila japonica.</title>
        <authorList>
            <person name="Han H.-J."/>
        </authorList>
    </citation>
    <scope>NUCLEOTIDE SEQUENCE [LARGE SCALE GENOMIC DNA]</scope>
    <source>
        <strain evidence="15 16">EM150506</strain>
    </source>
</reference>
<dbReference type="KEGG" id="nsr:NS506_06545"/>
<name>A0ABC8B1S7_9NOCA</name>
<dbReference type="Gene3D" id="3.40.470.10">
    <property type="entry name" value="Uracil-DNA glycosylase-like domain"/>
    <property type="match status" value="1"/>
</dbReference>
<dbReference type="Proteomes" id="UP000180166">
    <property type="component" value="Chromosome"/>
</dbReference>
<dbReference type="PANTHER" id="PTHR11264:SF0">
    <property type="entry name" value="URACIL-DNA GLYCOSYLASE"/>
    <property type="match status" value="1"/>
</dbReference>
<evidence type="ECO:0000256" key="6">
    <source>
        <dbReference type="ARBA" id="ARBA00018429"/>
    </source>
</evidence>
<dbReference type="SUPFAM" id="SSF52141">
    <property type="entry name" value="Uracil-DNA glycosylase-like"/>
    <property type="match status" value="1"/>
</dbReference>
<keyword evidence="15" id="KW-0326">Glycosidase</keyword>
<keyword evidence="8 11" id="KW-0227">DNA damage</keyword>
<keyword evidence="10 11" id="KW-0234">DNA repair</keyword>
<evidence type="ECO:0000256" key="12">
    <source>
        <dbReference type="PROSITE-ProRule" id="PRU10072"/>
    </source>
</evidence>
<dbReference type="GO" id="GO:0005737">
    <property type="term" value="C:cytoplasm"/>
    <property type="evidence" value="ECO:0007669"/>
    <property type="project" value="UniProtKB-SubCell"/>
</dbReference>
<evidence type="ECO:0000313" key="16">
    <source>
        <dbReference type="Proteomes" id="UP000180166"/>
    </source>
</evidence>
<evidence type="ECO:0000313" key="15">
    <source>
        <dbReference type="EMBL" id="APB00578.1"/>
    </source>
</evidence>
<proteinExistence type="inferred from homology"/>
<gene>
    <name evidence="11" type="primary">ung</name>
    <name evidence="15" type="ORF">NS506_06545</name>
</gene>
<dbReference type="NCBIfam" id="NF003592">
    <property type="entry name" value="PRK05254.1-5"/>
    <property type="match status" value="1"/>
</dbReference>
<keyword evidence="9 11" id="KW-0378">Hydrolase</keyword>
<evidence type="ECO:0000259" key="14">
    <source>
        <dbReference type="SMART" id="SM00986"/>
    </source>
</evidence>
<evidence type="ECO:0000256" key="4">
    <source>
        <dbReference type="ARBA" id="ARBA00008184"/>
    </source>
</evidence>
<evidence type="ECO:0000256" key="2">
    <source>
        <dbReference type="ARBA" id="ARBA00002631"/>
    </source>
</evidence>
<evidence type="ECO:0000256" key="10">
    <source>
        <dbReference type="ARBA" id="ARBA00023204"/>
    </source>
</evidence>
<evidence type="ECO:0000256" key="13">
    <source>
        <dbReference type="RuleBase" id="RU003780"/>
    </source>
</evidence>
<dbReference type="AlphaFoldDB" id="A0ABC8B1S7"/>
<evidence type="ECO:0000256" key="3">
    <source>
        <dbReference type="ARBA" id="ARBA00004496"/>
    </source>
</evidence>
<feature type="domain" description="Uracil-DNA glycosylase-like" evidence="14">
    <location>
        <begin position="63"/>
        <end position="222"/>
    </location>
</feature>
<dbReference type="NCBIfam" id="TIGR00628">
    <property type="entry name" value="ung"/>
    <property type="match status" value="1"/>
</dbReference>
<dbReference type="EC" id="3.2.2.27" evidence="5 11"/>
<dbReference type="GO" id="GO:0006284">
    <property type="term" value="P:base-excision repair"/>
    <property type="evidence" value="ECO:0007669"/>
    <property type="project" value="UniProtKB-UniRule"/>
</dbReference>
<dbReference type="NCBIfam" id="NF003588">
    <property type="entry name" value="PRK05254.1-1"/>
    <property type="match status" value="1"/>
</dbReference>
<evidence type="ECO:0000256" key="11">
    <source>
        <dbReference type="HAMAP-Rule" id="MF_00148"/>
    </source>
</evidence>
<evidence type="ECO:0000256" key="9">
    <source>
        <dbReference type="ARBA" id="ARBA00022801"/>
    </source>
</evidence>
<comment type="similarity">
    <text evidence="4 11 13">Belongs to the uracil-DNA glycosylase (UDG) superfamily. UNG family.</text>
</comment>
<dbReference type="GO" id="GO:0004844">
    <property type="term" value="F:uracil DNA N-glycosylase activity"/>
    <property type="evidence" value="ECO:0007669"/>
    <property type="project" value="UniProtKB-UniRule"/>
</dbReference>
<dbReference type="PANTHER" id="PTHR11264">
    <property type="entry name" value="URACIL-DNA GLYCOSYLASE"/>
    <property type="match status" value="1"/>
</dbReference>
<dbReference type="Pfam" id="PF03167">
    <property type="entry name" value="UDG"/>
    <property type="match status" value="1"/>
</dbReference>
<comment type="function">
    <text evidence="2 11 13">Excises uracil residues from the DNA which can arise as a result of misincorporation of dUMP residues by DNA polymerase or due to deamination of cytosine.</text>
</comment>
<dbReference type="InterPro" id="IPR002043">
    <property type="entry name" value="UDG_fam1"/>
</dbReference>
<dbReference type="PROSITE" id="PS00130">
    <property type="entry name" value="U_DNA_GLYCOSYLASE"/>
    <property type="match status" value="1"/>
</dbReference>
<dbReference type="InterPro" id="IPR036895">
    <property type="entry name" value="Uracil-DNA_glycosylase-like_sf"/>
</dbReference>
<dbReference type="InterPro" id="IPR005122">
    <property type="entry name" value="Uracil-DNA_glycosylase-like"/>
</dbReference>
<comment type="catalytic activity">
    <reaction evidence="1 11 13">
        <text>Hydrolyzes single-stranded DNA or mismatched double-stranded DNA and polynucleotides, releasing free uracil.</text>
        <dbReference type="EC" id="3.2.2.27"/>
    </reaction>
</comment>
<evidence type="ECO:0000256" key="8">
    <source>
        <dbReference type="ARBA" id="ARBA00022763"/>
    </source>
</evidence>
<evidence type="ECO:0000256" key="5">
    <source>
        <dbReference type="ARBA" id="ARBA00012030"/>
    </source>
</evidence>
<evidence type="ECO:0000256" key="7">
    <source>
        <dbReference type="ARBA" id="ARBA00022490"/>
    </source>
</evidence>
<organism evidence="15 16">
    <name type="scientific">Nocardia seriolae</name>
    <dbReference type="NCBI Taxonomy" id="37332"/>
    <lineage>
        <taxon>Bacteria</taxon>
        <taxon>Bacillati</taxon>
        <taxon>Actinomycetota</taxon>
        <taxon>Actinomycetes</taxon>
        <taxon>Mycobacteriales</taxon>
        <taxon>Nocardiaceae</taxon>
        <taxon>Nocardia</taxon>
    </lineage>
</organism>
<dbReference type="CDD" id="cd10027">
    <property type="entry name" value="UDG-F1-like"/>
    <property type="match status" value="1"/>
</dbReference>
<dbReference type="FunFam" id="3.40.470.10:FF:000006">
    <property type="entry name" value="Uracil-DNA glycosylase"/>
    <property type="match status" value="1"/>
</dbReference>
<dbReference type="HAMAP" id="MF_00148">
    <property type="entry name" value="UDG"/>
    <property type="match status" value="1"/>
</dbReference>
<dbReference type="SMART" id="SM00987">
    <property type="entry name" value="UreE_C"/>
    <property type="match status" value="1"/>
</dbReference>
<sequence>MKLDTISFPDMGAKPLSEVIDTGWAEALEPVADRIAAVGEFLRTENAEGRGYLPKGENVLRAFQRPFDKVRVLIVGQDPYPTPGHPVGLSFSVAPDVSPIPRSLSNIYSELTKDLGLPMPSNGDLSPWCDQGVLMLNRVLTVQPGQPASHRGKGWEAVTEQAIRALVARDQPLVAILWGRDASTLKPMLGSTPYIESAHPSPLSASRGFFGSRPFSRTNELLGTLGAAPVDWRLP</sequence>
<dbReference type="SMART" id="SM00986">
    <property type="entry name" value="UDG"/>
    <property type="match status" value="1"/>
</dbReference>
<dbReference type="InterPro" id="IPR018085">
    <property type="entry name" value="Ura-DNA_Glyclase_AS"/>
</dbReference>
<protein>
    <recommendedName>
        <fullName evidence="6 11">Uracil-DNA glycosylase</fullName>
        <shortName evidence="11">UDG</shortName>
        <ecNumber evidence="5 11">3.2.2.27</ecNumber>
    </recommendedName>
</protein>
<accession>A0ABC8B1S7</accession>
<keyword evidence="7 11" id="KW-0963">Cytoplasm</keyword>
<evidence type="ECO:0000256" key="1">
    <source>
        <dbReference type="ARBA" id="ARBA00001400"/>
    </source>
</evidence>
<comment type="subcellular location">
    <subcellularLocation>
        <location evidence="3 11">Cytoplasm</location>
    </subcellularLocation>
</comment>
<feature type="active site" description="Proton acceptor" evidence="11 12">
    <location>
        <position position="78"/>
    </location>
</feature>